<protein>
    <submittedName>
        <fullName evidence="3">Prolyl-tRNA editing enzyme YbaK/EbsC (Cys-tRNA(Pro) deacylase)</fullName>
    </submittedName>
</protein>
<dbReference type="Gene3D" id="3.90.960.10">
    <property type="entry name" value="YbaK/aminoacyl-tRNA synthetase-associated domain"/>
    <property type="match status" value="1"/>
</dbReference>
<keyword evidence="4" id="KW-1185">Reference proteome</keyword>
<dbReference type="AlphaFoldDB" id="A0A543PHB7"/>
<evidence type="ECO:0000256" key="1">
    <source>
        <dbReference type="SAM" id="MobiDB-lite"/>
    </source>
</evidence>
<gene>
    <name evidence="3" type="ORF">FHU33_2889</name>
</gene>
<evidence type="ECO:0000313" key="4">
    <source>
        <dbReference type="Proteomes" id="UP000319865"/>
    </source>
</evidence>
<accession>A0A543PHB7</accession>
<dbReference type="OrthoDB" id="8536235at2"/>
<reference evidence="3 4" key="1">
    <citation type="submission" date="2019-06" db="EMBL/GenBank/DDBJ databases">
        <title>Sequencing the genomes of 1000 actinobacteria strains.</title>
        <authorList>
            <person name="Klenk H.-P."/>
        </authorList>
    </citation>
    <scope>NUCLEOTIDE SEQUENCE [LARGE SCALE GENOMIC DNA]</scope>
    <source>
        <strain evidence="3 4">DSM 46837</strain>
    </source>
</reference>
<dbReference type="Proteomes" id="UP000319865">
    <property type="component" value="Unassembled WGS sequence"/>
</dbReference>
<dbReference type="SUPFAM" id="SSF55826">
    <property type="entry name" value="YbaK/ProRS associated domain"/>
    <property type="match status" value="1"/>
</dbReference>
<dbReference type="PANTHER" id="PTHR30411:SF1">
    <property type="entry name" value="CYTOPLASMIC PROTEIN"/>
    <property type="match status" value="1"/>
</dbReference>
<organism evidence="3 4">
    <name type="scientific">Blastococcus colisei</name>
    <dbReference type="NCBI Taxonomy" id="1564162"/>
    <lineage>
        <taxon>Bacteria</taxon>
        <taxon>Bacillati</taxon>
        <taxon>Actinomycetota</taxon>
        <taxon>Actinomycetes</taxon>
        <taxon>Geodermatophilales</taxon>
        <taxon>Geodermatophilaceae</taxon>
        <taxon>Blastococcus</taxon>
    </lineage>
</organism>
<dbReference type="EMBL" id="VFQE01000001">
    <property type="protein sequence ID" value="TQN43444.1"/>
    <property type="molecule type" value="Genomic_DNA"/>
</dbReference>
<name>A0A543PHB7_9ACTN</name>
<evidence type="ECO:0000313" key="3">
    <source>
        <dbReference type="EMBL" id="TQN43444.1"/>
    </source>
</evidence>
<dbReference type="InterPro" id="IPR007214">
    <property type="entry name" value="YbaK/aa-tRNA-synth-assoc-dom"/>
</dbReference>
<proteinExistence type="predicted"/>
<dbReference type="InterPro" id="IPR036754">
    <property type="entry name" value="YbaK/aa-tRNA-synt-asso_dom_sf"/>
</dbReference>
<dbReference type="CDD" id="cd04333">
    <property type="entry name" value="ProX_deacylase"/>
    <property type="match status" value="1"/>
</dbReference>
<feature type="region of interest" description="Disordered" evidence="1">
    <location>
        <begin position="161"/>
        <end position="187"/>
    </location>
</feature>
<comment type="caution">
    <text evidence="3">The sequence shown here is derived from an EMBL/GenBank/DDBJ whole genome shotgun (WGS) entry which is preliminary data.</text>
</comment>
<dbReference type="GO" id="GO:0002161">
    <property type="term" value="F:aminoacyl-tRNA deacylase activity"/>
    <property type="evidence" value="ECO:0007669"/>
    <property type="project" value="InterPro"/>
</dbReference>
<dbReference type="PANTHER" id="PTHR30411">
    <property type="entry name" value="CYTOPLASMIC PROTEIN"/>
    <property type="match status" value="1"/>
</dbReference>
<feature type="domain" description="YbaK/aminoacyl-tRNA synthetase-associated" evidence="2">
    <location>
        <begin position="38"/>
        <end position="156"/>
    </location>
</feature>
<dbReference type="Pfam" id="PF04073">
    <property type="entry name" value="tRNA_edit"/>
    <property type="match status" value="1"/>
</dbReference>
<evidence type="ECO:0000259" key="2">
    <source>
        <dbReference type="Pfam" id="PF04073"/>
    </source>
</evidence>
<feature type="compositionally biased region" description="Low complexity" evidence="1">
    <location>
        <begin position="166"/>
        <end position="187"/>
    </location>
</feature>
<sequence length="187" mass="19117">MDPAMPPPTSPEHPRVTEVARLLRAAGAAGEVHHLPDSARTAATAAAQLGVPVGAIANSLVFDVDGNPLLVLTSGAHRVDETLVATLLGVPRISRATPEFVRRHTGQAIGGVAPIGHPEPIGTLVDVELARYDRVWAAGGHPHTVFPTTYDELLRLTGGTAAEVGTGPTATTANPAATHSTAPAALP</sequence>